<keyword evidence="1" id="KW-0812">Transmembrane</keyword>
<evidence type="ECO:0000313" key="2">
    <source>
        <dbReference type="EMBL" id="OXC76903.1"/>
    </source>
</evidence>
<name>A0A226X0N0_CABSO</name>
<comment type="caution">
    <text evidence="2">The sequence shown here is derived from an EMBL/GenBank/DDBJ whole genome shotgun (WGS) entry which is preliminary data.</text>
</comment>
<reference evidence="3" key="1">
    <citation type="submission" date="2017-01" db="EMBL/GenBank/DDBJ databases">
        <title>Genome Analysis of Deinococcus marmoris KOPRI26562.</title>
        <authorList>
            <person name="Kim J.H."/>
            <person name="Oh H.-M."/>
        </authorList>
    </citation>
    <scope>NUCLEOTIDE SEQUENCE [LARGE SCALE GENOMIC DNA]</scope>
    <source>
        <strain evidence="3">PAMC 26633</strain>
    </source>
</reference>
<organism evidence="2 3">
    <name type="scientific">Caballeronia sordidicola</name>
    <name type="common">Burkholderia sordidicola</name>
    <dbReference type="NCBI Taxonomy" id="196367"/>
    <lineage>
        <taxon>Bacteria</taxon>
        <taxon>Pseudomonadati</taxon>
        <taxon>Pseudomonadota</taxon>
        <taxon>Betaproteobacteria</taxon>
        <taxon>Burkholderiales</taxon>
        <taxon>Burkholderiaceae</taxon>
        <taxon>Caballeronia</taxon>
    </lineage>
</organism>
<protein>
    <submittedName>
        <fullName evidence="2">Uncharacterized protein</fullName>
    </submittedName>
</protein>
<dbReference type="AlphaFoldDB" id="A0A226X0N0"/>
<sequence>MITVFGLLFTVLIFEAFAIAQLSYGKLWARNVVLFSTAFAIVTTAYSLFANGLHAQQNDAIGLISVAAETVAGLFLLTSKSTAWFKSKIK</sequence>
<evidence type="ECO:0000256" key="1">
    <source>
        <dbReference type="SAM" id="Phobius"/>
    </source>
</evidence>
<gene>
    <name evidence="2" type="ORF">BSU04_19980</name>
</gene>
<proteinExistence type="predicted"/>
<feature type="transmembrane region" description="Helical" evidence="1">
    <location>
        <begin position="61"/>
        <end position="78"/>
    </location>
</feature>
<dbReference type="EMBL" id="MTHB01000111">
    <property type="protein sequence ID" value="OXC76903.1"/>
    <property type="molecule type" value="Genomic_DNA"/>
</dbReference>
<keyword evidence="1" id="KW-1133">Transmembrane helix</keyword>
<accession>A0A226X0N0</accession>
<keyword evidence="1" id="KW-0472">Membrane</keyword>
<feature type="transmembrane region" description="Helical" evidence="1">
    <location>
        <begin position="28"/>
        <end position="49"/>
    </location>
</feature>
<dbReference type="Proteomes" id="UP000214720">
    <property type="component" value="Unassembled WGS sequence"/>
</dbReference>
<evidence type="ECO:0000313" key="3">
    <source>
        <dbReference type="Proteomes" id="UP000214720"/>
    </source>
</evidence>